<evidence type="ECO:0000256" key="10">
    <source>
        <dbReference type="RuleBase" id="RU000682"/>
    </source>
</evidence>
<protein>
    <submittedName>
        <fullName evidence="14">Homeobox-leucine zipper protein ROC8</fullName>
    </submittedName>
</protein>
<sequence length="507" mass="55269">MDFGDEPEGSDSQRQRKRYHRHTPRQIQQLEAMFKECPHPDENQRAALSRELGLEPRQIKFWFQNRRTQMKAQHERADNCFLRAENDKIRCENITMREALKNVICPSCGGPPVAEDFFDEQKLRMENARLKEELDRVSSITSKYLGRPFTQMPPVPTMSVSSLDLSNKWMEFFPGIVSKAQTVDVLVNGLCGRSESLIMVTWVEHLEIEHMLPINVLYRNLVLSGAAFGAHRWLAALQRACERFASLATLGVPHHDVAGVTPEGKRSMMRLSQRMVSSFCASLSSSPLQRWTLLSGTTDVSVRVSTHRSTDSGQPNGVVLSAATSIWLPVPGDHVFAFVRDENARSQWDVLSHGNQVQEVSRIPNGSNPGNCISLLRGLNANQNSMLILQESCADASGALVVYSPIDIPAANVVMSGEDPSGIPLLPSGFAILPDGRPGSSGAGASSSAIPLAAAAPPPGCVVTVAFQILVSNLPSSRLNAESVATVNSLIGTTVQQIKAALNCAGP</sequence>
<accession>A0A3L6DFB8</accession>
<dbReference type="SUPFAM" id="SSF46689">
    <property type="entry name" value="Homeodomain-like"/>
    <property type="match status" value="1"/>
</dbReference>
<dbReference type="InterPro" id="IPR001356">
    <property type="entry name" value="HD"/>
</dbReference>
<organism evidence="14">
    <name type="scientific">Zea mays</name>
    <name type="common">Maize</name>
    <dbReference type="NCBI Taxonomy" id="4577"/>
    <lineage>
        <taxon>Eukaryota</taxon>
        <taxon>Viridiplantae</taxon>
        <taxon>Streptophyta</taxon>
        <taxon>Embryophyta</taxon>
        <taxon>Tracheophyta</taxon>
        <taxon>Spermatophyta</taxon>
        <taxon>Magnoliopsida</taxon>
        <taxon>Liliopsida</taxon>
        <taxon>Poales</taxon>
        <taxon>Poaceae</taxon>
        <taxon>PACMAD clade</taxon>
        <taxon>Panicoideae</taxon>
        <taxon>Andropogonodae</taxon>
        <taxon>Andropogoneae</taxon>
        <taxon>Tripsacinae</taxon>
        <taxon>Zea</taxon>
    </lineage>
</organism>
<evidence type="ECO:0000256" key="6">
    <source>
        <dbReference type="ARBA" id="ARBA00023155"/>
    </source>
</evidence>
<keyword evidence="7" id="KW-0804">Transcription</keyword>
<evidence type="ECO:0000313" key="14">
    <source>
        <dbReference type="EMBL" id="PWZ07330.1"/>
    </source>
</evidence>
<keyword evidence="8 9" id="KW-0539">Nucleus</keyword>
<feature type="DNA-binding region" description="Homeobox" evidence="9">
    <location>
        <begin position="15"/>
        <end position="74"/>
    </location>
</feature>
<dbReference type="InterPro" id="IPR042160">
    <property type="entry name" value="HD-Zip_IV"/>
</dbReference>
<dbReference type="PANTHER" id="PTHR45654:SF12">
    <property type="entry name" value="HOMEOBOX-LEUCINE ZIPPER PROTEIN ROC8"/>
    <property type="match status" value="1"/>
</dbReference>
<evidence type="ECO:0000256" key="11">
    <source>
        <dbReference type="SAM" id="MobiDB-lite"/>
    </source>
</evidence>
<dbReference type="InterPro" id="IPR057993">
    <property type="entry name" value="HD-Zip_IV_C"/>
</dbReference>
<evidence type="ECO:0000256" key="9">
    <source>
        <dbReference type="PROSITE-ProRule" id="PRU00108"/>
    </source>
</evidence>
<dbReference type="GO" id="GO:0008289">
    <property type="term" value="F:lipid binding"/>
    <property type="evidence" value="ECO:0007669"/>
    <property type="project" value="InterPro"/>
</dbReference>
<keyword evidence="5 9" id="KW-0238">DNA-binding</keyword>
<dbReference type="CDD" id="cd00086">
    <property type="entry name" value="homeodomain"/>
    <property type="match status" value="1"/>
</dbReference>
<dbReference type="PROSITE" id="PS50848">
    <property type="entry name" value="START"/>
    <property type="match status" value="1"/>
</dbReference>
<dbReference type="InterPro" id="IPR009057">
    <property type="entry name" value="Homeodomain-like_sf"/>
</dbReference>
<evidence type="ECO:0000256" key="5">
    <source>
        <dbReference type="ARBA" id="ARBA00023125"/>
    </source>
</evidence>
<dbReference type="GO" id="GO:0003677">
    <property type="term" value="F:DNA binding"/>
    <property type="evidence" value="ECO:0007669"/>
    <property type="project" value="UniProtKB-UniRule"/>
</dbReference>
<dbReference type="FunFam" id="1.10.10.60:FF:000229">
    <property type="entry name" value="Homeobox-leucine zipper protein HDG1"/>
    <property type="match status" value="1"/>
</dbReference>
<keyword evidence="3" id="KW-0805">Transcription regulation</keyword>
<evidence type="ECO:0000256" key="1">
    <source>
        <dbReference type="ARBA" id="ARBA00004123"/>
    </source>
</evidence>
<evidence type="ECO:0000256" key="7">
    <source>
        <dbReference type="ARBA" id="ARBA00023163"/>
    </source>
</evidence>
<evidence type="ECO:0000256" key="4">
    <source>
        <dbReference type="ARBA" id="ARBA00023054"/>
    </source>
</evidence>
<dbReference type="PANTHER" id="PTHR45654">
    <property type="entry name" value="HOMEOBOX-LEUCINE ZIPPER PROTEIN MERISTEM L1"/>
    <property type="match status" value="1"/>
</dbReference>
<dbReference type="EMBL" id="NCVQ01000010">
    <property type="protein sequence ID" value="PWZ07330.1"/>
    <property type="molecule type" value="Genomic_DNA"/>
</dbReference>
<feature type="domain" description="Homeobox" evidence="12">
    <location>
        <begin position="13"/>
        <end position="73"/>
    </location>
</feature>
<gene>
    <name evidence="14" type="primary">ROC8_1</name>
    <name evidence="14" type="ORF">Zm00014a_037437</name>
</gene>
<evidence type="ECO:0000256" key="3">
    <source>
        <dbReference type="ARBA" id="ARBA00023015"/>
    </source>
</evidence>
<reference evidence="14" key="1">
    <citation type="journal article" date="2018" name="Nat. Genet.">
        <title>Extensive intraspecific gene order and gene structural variations between Mo17 and other maize genomes.</title>
        <authorList>
            <person name="Sun S."/>
            <person name="Zhou Y."/>
            <person name="Chen J."/>
            <person name="Shi J."/>
            <person name="Zhao H."/>
            <person name="Zhao H."/>
            <person name="Song W."/>
            <person name="Zhang M."/>
            <person name="Cui Y."/>
            <person name="Dong X."/>
            <person name="Liu H."/>
            <person name="Ma X."/>
            <person name="Jiao Y."/>
            <person name="Wang B."/>
            <person name="Wei X."/>
            <person name="Stein J.C."/>
            <person name="Glaubitz J.C."/>
            <person name="Lu F."/>
            <person name="Yu G."/>
            <person name="Liang C."/>
            <person name="Fengler K."/>
            <person name="Li B."/>
            <person name="Rafalski A."/>
            <person name="Schnable P.S."/>
            <person name="Ware D.H."/>
            <person name="Buckler E.S."/>
            <person name="Lai J."/>
        </authorList>
    </citation>
    <scope>NUCLEOTIDE SEQUENCE [LARGE SCALE GENOMIC DNA]</scope>
    <source>
        <tissue evidence="14">Seedling</tissue>
    </source>
</reference>
<dbReference type="GO" id="GO:0005634">
    <property type="term" value="C:nucleus"/>
    <property type="evidence" value="ECO:0007669"/>
    <property type="project" value="UniProtKB-SubCell"/>
</dbReference>
<dbReference type="Proteomes" id="UP000251960">
    <property type="component" value="Chromosome 9"/>
</dbReference>
<evidence type="ECO:0000259" key="13">
    <source>
        <dbReference type="PROSITE" id="PS50848"/>
    </source>
</evidence>
<dbReference type="InterPro" id="IPR002913">
    <property type="entry name" value="START_lipid-bd_dom"/>
</dbReference>
<evidence type="ECO:0000256" key="8">
    <source>
        <dbReference type="ARBA" id="ARBA00023242"/>
    </source>
</evidence>
<keyword evidence="4" id="KW-0175">Coiled coil</keyword>
<comment type="subcellular location">
    <subcellularLocation>
        <location evidence="1 9 10">Nucleus</location>
    </subcellularLocation>
</comment>
<comment type="caution">
    <text evidence="14">The sequence shown here is derived from an EMBL/GenBank/DDBJ whole genome shotgun (WGS) entry which is preliminary data.</text>
</comment>
<dbReference type="Pfam" id="PF00046">
    <property type="entry name" value="Homeodomain"/>
    <property type="match status" value="1"/>
</dbReference>
<keyword evidence="6 9" id="KW-0371">Homeobox</keyword>
<feature type="region of interest" description="Disordered" evidence="11">
    <location>
        <begin position="1"/>
        <end position="24"/>
    </location>
</feature>
<proteinExistence type="inferred from homology"/>
<dbReference type="Pfam" id="PF25797">
    <property type="entry name" value="PDF2_C"/>
    <property type="match status" value="1"/>
</dbReference>
<comment type="similarity">
    <text evidence="2">Belongs to the HD-ZIP homeobox family. Class IV subfamily.</text>
</comment>
<dbReference type="ExpressionAtlas" id="A0A3L6DFB8">
    <property type="expression patterns" value="baseline and differential"/>
</dbReference>
<dbReference type="SMART" id="SM00389">
    <property type="entry name" value="HOX"/>
    <property type="match status" value="1"/>
</dbReference>
<name>A0A3L6DFB8_MAIZE</name>
<dbReference type="SUPFAM" id="SSF55961">
    <property type="entry name" value="Bet v1-like"/>
    <property type="match status" value="1"/>
</dbReference>
<dbReference type="GO" id="GO:0000981">
    <property type="term" value="F:DNA-binding transcription factor activity, RNA polymerase II-specific"/>
    <property type="evidence" value="ECO:0007669"/>
    <property type="project" value="InterPro"/>
</dbReference>
<evidence type="ECO:0000256" key="2">
    <source>
        <dbReference type="ARBA" id="ARBA00006789"/>
    </source>
</evidence>
<dbReference type="Gene3D" id="1.10.10.60">
    <property type="entry name" value="Homeodomain-like"/>
    <property type="match status" value="1"/>
</dbReference>
<dbReference type="AlphaFoldDB" id="A0A3L6DFB8"/>
<feature type="compositionally biased region" description="Basic residues" evidence="11">
    <location>
        <begin position="15"/>
        <end position="24"/>
    </location>
</feature>
<feature type="domain" description="START" evidence="13">
    <location>
        <begin position="200"/>
        <end position="246"/>
    </location>
</feature>
<dbReference type="PROSITE" id="PS00027">
    <property type="entry name" value="HOMEOBOX_1"/>
    <property type="match status" value="1"/>
</dbReference>
<dbReference type="PROSITE" id="PS50071">
    <property type="entry name" value="HOMEOBOX_2"/>
    <property type="match status" value="1"/>
</dbReference>
<dbReference type="InterPro" id="IPR017970">
    <property type="entry name" value="Homeobox_CS"/>
</dbReference>
<evidence type="ECO:0000259" key="12">
    <source>
        <dbReference type="PROSITE" id="PS50071"/>
    </source>
</evidence>